<dbReference type="Gene3D" id="3.55.50.30">
    <property type="match status" value="1"/>
</dbReference>
<dbReference type="SUPFAM" id="SSF56935">
    <property type="entry name" value="Porins"/>
    <property type="match status" value="1"/>
</dbReference>
<evidence type="ECO:0000259" key="6">
    <source>
        <dbReference type="Pfam" id="PF16344"/>
    </source>
</evidence>
<proteinExistence type="predicted"/>
<evidence type="ECO:0000313" key="8">
    <source>
        <dbReference type="Proteomes" id="UP000315540"/>
    </source>
</evidence>
<dbReference type="Pfam" id="PF07715">
    <property type="entry name" value="Plug"/>
    <property type="match status" value="1"/>
</dbReference>
<evidence type="ECO:0000313" key="7">
    <source>
        <dbReference type="EMBL" id="TPN87934.1"/>
    </source>
</evidence>
<dbReference type="Pfam" id="PF16344">
    <property type="entry name" value="FecR_C"/>
    <property type="match status" value="1"/>
</dbReference>
<keyword evidence="3" id="KW-0998">Cell outer membrane</keyword>
<dbReference type="SUPFAM" id="SSF49464">
    <property type="entry name" value="Carboxypeptidase regulatory domain-like"/>
    <property type="match status" value="1"/>
</dbReference>
<dbReference type="AlphaFoldDB" id="A0A504JBB9"/>
<dbReference type="EMBL" id="VFWZ01000002">
    <property type="protein sequence ID" value="TPN87934.1"/>
    <property type="molecule type" value="Genomic_DNA"/>
</dbReference>
<dbReference type="Proteomes" id="UP000315540">
    <property type="component" value="Unassembled WGS sequence"/>
</dbReference>
<accession>A0A504JBB9</accession>
<dbReference type="OrthoDB" id="9803050at2"/>
<evidence type="ECO:0000256" key="1">
    <source>
        <dbReference type="ARBA" id="ARBA00004442"/>
    </source>
</evidence>
<gene>
    <name evidence="7" type="ORF">FHK87_10195</name>
</gene>
<dbReference type="Pfam" id="PF13715">
    <property type="entry name" value="CarbopepD_reg_2"/>
    <property type="match status" value="1"/>
</dbReference>
<dbReference type="GO" id="GO:0009279">
    <property type="term" value="C:cell outer membrane"/>
    <property type="evidence" value="ECO:0007669"/>
    <property type="project" value="UniProtKB-SubCell"/>
</dbReference>
<dbReference type="Gene3D" id="2.40.170.20">
    <property type="entry name" value="TonB-dependent receptor, beta-barrel domain"/>
    <property type="match status" value="1"/>
</dbReference>
<keyword evidence="8" id="KW-1185">Reference proteome</keyword>
<feature type="domain" description="Protein FecR C-terminal" evidence="6">
    <location>
        <begin position="23"/>
        <end position="89"/>
    </location>
</feature>
<keyword evidence="2" id="KW-0472">Membrane</keyword>
<dbReference type="Gene3D" id="2.60.40.1120">
    <property type="entry name" value="Carboxypeptidase-like, regulatory domain"/>
    <property type="match status" value="1"/>
</dbReference>
<comment type="subcellular location">
    <subcellularLocation>
        <location evidence="1">Cell outer membrane</location>
    </subcellularLocation>
</comment>
<feature type="domain" description="TonB-dependent receptor plug" evidence="5">
    <location>
        <begin position="215"/>
        <end position="294"/>
    </location>
</feature>
<organism evidence="7 8">
    <name type="scientific">Aquimarina algicola</name>
    <dbReference type="NCBI Taxonomy" id="2589995"/>
    <lineage>
        <taxon>Bacteria</taxon>
        <taxon>Pseudomonadati</taxon>
        <taxon>Bacteroidota</taxon>
        <taxon>Flavobacteriia</taxon>
        <taxon>Flavobacteriales</taxon>
        <taxon>Flavobacteriaceae</taxon>
        <taxon>Aquimarina</taxon>
    </lineage>
</organism>
<sequence length="863" mass="97802">MKKVLVLFLFCTIALQAQVKKEYKEAPLQEVLNELSESYNLIFSFSNEVVKDKIITIALNNTPIDEVLFTLKTLTNLDFKKISNRQVIVSTPKNKVEVCGYLFDEITNAPLPYASVIIESEKTGTITNDDGFFQLGDIDEKNQISIQYVGYKNKTVPATFFKNKKCPKIGLSLETTALEEVLIVEYLTTGINKNVDGSFLISNNDLGILPGQSEPDILQSVQLIPGITSPDETATGLRIRGGSSDQNLILWDDIKMYNTGHFFGMISIFNPNITDFANVYRGGADPKYGDRVSGVVDISSDQNVPKTSNGGIGINGTHADAFIKTPISKKIGLVVSGRRSYTDVIQTTTYKALSQKVFQNTKIVETQNNQPPPVEEEEEEIGEIDEEDESETDIISDDFFFYDVTAKLILDISPNDKIMISSIFTHNDLAFIVGDDEDTITDDLEIQNEGISFSWTGTKNNRFHHSLKAYYSHFDLDYQFAEREELFIEIQSVRRNTVRDFGVDANISYELNSKNLLTLGYQFSHNEVFYRITRESQLENPIDESERVNNDANALYANYKFTAKNKSFLNLGVRASHYSVLDDIYIEPRANIEYPISKAIRLKATAELRYQPISQLIEFENTQLRLENNLWIHSNKEEVPLLESTQFSGGFLFSKNGWNFEIDGYHRKIDGLTSATNGFNTVSNNISTGESRVIGVDVLLKKKFQNFRAWLGYTFNDIEFTFPEIQNNPFPGNNDITHNFRISNTYTLDQWELSLGWLWRSGAPFTTANLTNTNQIAFGEVNAKRLDNFHRLDISATYKFNLDATGKWKGHIGASILNVYNRRVPVSISYRLDENPVTENIELDVLRQMSLGITPNIVFRTSF</sequence>
<dbReference type="RefSeq" id="WP_140592573.1">
    <property type="nucleotide sequence ID" value="NZ_VFWZ01000002.1"/>
</dbReference>
<evidence type="ECO:0000259" key="5">
    <source>
        <dbReference type="Pfam" id="PF07715"/>
    </source>
</evidence>
<name>A0A504JBB9_9FLAO</name>
<dbReference type="Gene3D" id="2.170.130.10">
    <property type="entry name" value="TonB-dependent receptor, plug domain"/>
    <property type="match status" value="1"/>
</dbReference>
<dbReference type="InterPro" id="IPR008969">
    <property type="entry name" value="CarboxyPept-like_regulatory"/>
</dbReference>
<feature type="compositionally biased region" description="Acidic residues" evidence="4">
    <location>
        <begin position="374"/>
        <end position="389"/>
    </location>
</feature>
<reference evidence="7 8" key="1">
    <citation type="submission" date="2019-06" db="EMBL/GenBank/DDBJ databases">
        <authorList>
            <person name="Meng X."/>
        </authorList>
    </citation>
    <scope>NUCLEOTIDE SEQUENCE [LARGE SCALE GENOMIC DNA]</scope>
    <source>
        <strain evidence="7 8">M625</strain>
    </source>
</reference>
<dbReference type="InterPro" id="IPR036942">
    <property type="entry name" value="Beta-barrel_TonB_sf"/>
</dbReference>
<dbReference type="InterPro" id="IPR032508">
    <property type="entry name" value="FecR_C"/>
</dbReference>
<dbReference type="InterPro" id="IPR012910">
    <property type="entry name" value="Plug_dom"/>
</dbReference>
<evidence type="ECO:0000256" key="4">
    <source>
        <dbReference type="SAM" id="MobiDB-lite"/>
    </source>
</evidence>
<comment type="caution">
    <text evidence="7">The sequence shown here is derived from an EMBL/GenBank/DDBJ whole genome shotgun (WGS) entry which is preliminary data.</text>
</comment>
<feature type="region of interest" description="Disordered" evidence="4">
    <location>
        <begin position="367"/>
        <end position="389"/>
    </location>
</feature>
<evidence type="ECO:0000256" key="3">
    <source>
        <dbReference type="ARBA" id="ARBA00023237"/>
    </source>
</evidence>
<protein>
    <submittedName>
        <fullName evidence="7">DUF4974 domain-containing protein</fullName>
    </submittedName>
</protein>
<evidence type="ECO:0000256" key="2">
    <source>
        <dbReference type="ARBA" id="ARBA00023136"/>
    </source>
</evidence>
<dbReference type="InterPro" id="IPR037066">
    <property type="entry name" value="Plug_dom_sf"/>
</dbReference>